<proteinExistence type="predicted"/>
<organism evidence="3 4">
    <name type="scientific">Helianthus annuus</name>
    <name type="common">Common sunflower</name>
    <dbReference type="NCBI Taxonomy" id="4232"/>
    <lineage>
        <taxon>Eukaryota</taxon>
        <taxon>Viridiplantae</taxon>
        <taxon>Streptophyta</taxon>
        <taxon>Embryophyta</taxon>
        <taxon>Tracheophyta</taxon>
        <taxon>Spermatophyta</taxon>
        <taxon>Magnoliopsida</taxon>
        <taxon>eudicotyledons</taxon>
        <taxon>Gunneridae</taxon>
        <taxon>Pentapetalae</taxon>
        <taxon>asterids</taxon>
        <taxon>campanulids</taxon>
        <taxon>Asterales</taxon>
        <taxon>Asteraceae</taxon>
        <taxon>Asteroideae</taxon>
        <taxon>Heliantheae alliance</taxon>
        <taxon>Heliantheae</taxon>
        <taxon>Helianthus</taxon>
    </lineage>
</organism>
<reference evidence="2 4" key="1">
    <citation type="journal article" date="2017" name="Nature">
        <title>The sunflower genome provides insights into oil metabolism, flowering and Asterid evolution.</title>
        <authorList>
            <person name="Badouin H."/>
            <person name="Gouzy J."/>
            <person name="Grassa C.J."/>
            <person name="Murat F."/>
            <person name="Staton S.E."/>
            <person name="Cottret L."/>
            <person name="Lelandais-Briere C."/>
            <person name="Owens G.L."/>
            <person name="Carrere S."/>
            <person name="Mayjonade B."/>
            <person name="Legrand L."/>
            <person name="Gill N."/>
            <person name="Kane N.C."/>
            <person name="Bowers J.E."/>
            <person name="Hubner S."/>
            <person name="Bellec A."/>
            <person name="Berard A."/>
            <person name="Berges H."/>
            <person name="Blanchet N."/>
            <person name="Boniface M.C."/>
            <person name="Brunel D."/>
            <person name="Catrice O."/>
            <person name="Chaidir N."/>
            <person name="Claudel C."/>
            <person name="Donnadieu C."/>
            <person name="Faraut T."/>
            <person name="Fievet G."/>
            <person name="Helmstetter N."/>
            <person name="King M."/>
            <person name="Knapp S.J."/>
            <person name="Lai Z."/>
            <person name="Le Paslier M.C."/>
            <person name="Lippi Y."/>
            <person name="Lorenzon L."/>
            <person name="Mandel J.R."/>
            <person name="Marage G."/>
            <person name="Marchand G."/>
            <person name="Marquand E."/>
            <person name="Bret-Mestries E."/>
            <person name="Morien E."/>
            <person name="Nambeesan S."/>
            <person name="Nguyen T."/>
            <person name="Pegot-Espagnet P."/>
            <person name="Pouilly N."/>
            <person name="Raftis F."/>
            <person name="Sallet E."/>
            <person name="Schiex T."/>
            <person name="Thomas J."/>
            <person name="Vandecasteele C."/>
            <person name="Vares D."/>
            <person name="Vear F."/>
            <person name="Vautrin S."/>
            <person name="Crespi M."/>
            <person name="Mangin B."/>
            <person name="Burke J.M."/>
            <person name="Salse J."/>
            <person name="Munos S."/>
            <person name="Vincourt P."/>
            <person name="Rieseberg L.H."/>
            <person name="Langlade N.B."/>
        </authorList>
    </citation>
    <scope>NUCLEOTIDE SEQUENCE [LARGE SCALE GENOMIC DNA]</scope>
    <source>
        <strain evidence="4">cv. SF193</strain>
        <tissue evidence="2">Leaves</tissue>
    </source>
</reference>
<reference evidence="2" key="3">
    <citation type="submission" date="2020-06" db="EMBL/GenBank/DDBJ databases">
        <title>Helianthus annuus Genome sequencing and assembly Release 2.</title>
        <authorList>
            <person name="Gouzy J."/>
            <person name="Langlade N."/>
            <person name="Munos S."/>
        </authorList>
    </citation>
    <scope>NUCLEOTIDE SEQUENCE</scope>
    <source>
        <tissue evidence="2">Leaves</tissue>
    </source>
</reference>
<dbReference type="OrthoDB" id="1938423at2759"/>
<dbReference type="EMBL" id="CM007902">
    <property type="protein sequence ID" value="OTG02075.1"/>
    <property type="molecule type" value="Genomic_DNA"/>
</dbReference>
<protein>
    <submittedName>
        <fullName evidence="3">Uncharacterized protein</fullName>
    </submittedName>
</protein>
<gene>
    <name evidence="3" type="ORF">HannXRQ_Chr13g0408971</name>
    <name evidence="2" type="ORF">HanXRQr2_Chr04g0169791</name>
</gene>
<dbReference type="Proteomes" id="UP000215914">
    <property type="component" value="Chromosome 13"/>
</dbReference>
<feature type="region of interest" description="Disordered" evidence="1">
    <location>
        <begin position="62"/>
        <end position="87"/>
    </location>
</feature>
<evidence type="ECO:0000313" key="4">
    <source>
        <dbReference type="Proteomes" id="UP000215914"/>
    </source>
</evidence>
<dbReference type="EMBL" id="MNCJ02000319">
    <property type="protein sequence ID" value="KAF5810468.1"/>
    <property type="molecule type" value="Genomic_DNA"/>
</dbReference>
<reference evidence="3" key="2">
    <citation type="submission" date="2017-02" db="EMBL/GenBank/DDBJ databases">
        <title>Sunflower complete genome.</title>
        <authorList>
            <person name="Langlade N."/>
            <person name="Munos S."/>
        </authorList>
    </citation>
    <scope>NUCLEOTIDE SEQUENCE [LARGE SCALE GENOMIC DNA]</scope>
    <source>
        <tissue evidence="3">Leaves</tissue>
    </source>
</reference>
<evidence type="ECO:0000313" key="3">
    <source>
        <dbReference type="EMBL" id="OTG02075.1"/>
    </source>
</evidence>
<sequence>MRQNARKRKPNPSNNPPRNIRSSSIRAIIGDRRFNDQFNHVNTNRIEGTKKVKRMKVDDAKVHDLPNLGQNASSNQSEAAGDPRGCSGDLAAKTSEYAFFKRMKGNTCSNVHADPNCCDNQLSNVQNSRSFTREEVPNVQKESIKYARSSSPNEKEQNEAHYSFLSPPCHGFKNYGEYNRLSPSVGRKMKTPGNTGVFSAKREKLRQLAAERLSCNVNELSSEGFDLVSALISRILPVVHDNKSRRDPNQDETDYKHKLPPFSESEAAKQIKRFEAYKSKLMESQYISYLDDGLSRPTKKPIDNDLLEWNRTGPESFSCGYSPNFNIQYNRCQIEGYKREFIKSHHISYLDDCFSRSAKKPTDMDILEWNPSGFSGLESSIRYNHHRTAGSFRFPNFDMESILAFDKPLHMHLSRNFQELDESHLYNEPKLLEQPQTLLLGWDHNSEKDESFLRKEHLLTSSISPYTPTHLMAVEDCSIRFPLQDYNTWCVNESLNEPLSFQGMGLHSLVNDDENKENIVYGSDQLLKGGVNDYSSSSYMDSFLDKHFDRADYPLLLHDSSWNDEC</sequence>
<keyword evidence="4" id="KW-1185">Reference proteome</keyword>
<dbReference type="Gramene" id="mRNA:HanXRQr2_Chr04g0169791">
    <property type="protein sequence ID" value="mRNA:HanXRQr2_Chr04g0169791"/>
    <property type="gene ID" value="HanXRQr2_Chr04g0169791"/>
</dbReference>
<evidence type="ECO:0000313" key="2">
    <source>
        <dbReference type="EMBL" id="KAF5810468.1"/>
    </source>
</evidence>
<dbReference type="InParanoid" id="A0A251ST89"/>
<feature type="compositionally biased region" description="Polar residues" evidence="1">
    <location>
        <begin position="68"/>
        <end position="78"/>
    </location>
</feature>
<dbReference type="AlphaFoldDB" id="A0A251ST89"/>
<name>A0A251ST89_HELAN</name>
<feature type="region of interest" description="Disordered" evidence="1">
    <location>
        <begin position="1"/>
        <end position="22"/>
    </location>
</feature>
<accession>A0A251ST89</accession>
<feature type="compositionally biased region" description="Basic residues" evidence="1">
    <location>
        <begin position="1"/>
        <end position="10"/>
    </location>
</feature>
<evidence type="ECO:0000256" key="1">
    <source>
        <dbReference type="SAM" id="MobiDB-lite"/>
    </source>
</evidence>